<dbReference type="HOGENOM" id="CLU_3415437_0_0_1"/>
<keyword evidence="2" id="KW-1185">Reference proteome</keyword>
<reference evidence="1" key="2">
    <citation type="submission" date="2015-06" db="UniProtKB">
        <authorList>
            <consortium name="EnsemblMetazoa"/>
        </authorList>
    </citation>
    <scope>IDENTIFICATION</scope>
</reference>
<proteinExistence type="predicted"/>
<protein>
    <submittedName>
        <fullName evidence="1">Uncharacterized protein</fullName>
    </submittedName>
</protein>
<organism evidence="1 2">
    <name type="scientific">Tetranychus urticae</name>
    <name type="common">Two-spotted spider mite</name>
    <dbReference type="NCBI Taxonomy" id="32264"/>
    <lineage>
        <taxon>Eukaryota</taxon>
        <taxon>Metazoa</taxon>
        <taxon>Ecdysozoa</taxon>
        <taxon>Arthropoda</taxon>
        <taxon>Chelicerata</taxon>
        <taxon>Arachnida</taxon>
        <taxon>Acari</taxon>
        <taxon>Acariformes</taxon>
        <taxon>Trombidiformes</taxon>
        <taxon>Prostigmata</taxon>
        <taxon>Eleutherengona</taxon>
        <taxon>Raphignathae</taxon>
        <taxon>Tetranychoidea</taxon>
        <taxon>Tetranychidae</taxon>
        <taxon>Tetranychus</taxon>
    </lineage>
</organism>
<evidence type="ECO:0000313" key="1">
    <source>
        <dbReference type="EnsemblMetazoa" id="tetur13g00750.1"/>
    </source>
</evidence>
<dbReference type="EnsemblMetazoa" id="tetur13g00750.1">
    <property type="protein sequence ID" value="tetur13g00750.1"/>
    <property type="gene ID" value="tetur13g00750"/>
</dbReference>
<evidence type="ECO:0000313" key="2">
    <source>
        <dbReference type="Proteomes" id="UP000015104"/>
    </source>
</evidence>
<dbReference type="Proteomes" id="UP000015104">
    <property type="component" value="Unassembled WGS sequence"/>
</dbReference>
<dbReference type="EMBL" id="CAEY01000163">
    <property type="status" value="NOT_ANNOTATED_CDS"/>
    <property type="molecule type" value="Genomic_DNA"/>
</dbReference>
<name>T1KJQ2_TETUR</name>
<dbReference type="AlphaFoldDB" id="T1KJQ2"/>
<accession>T1KJQ2</accession>
<reference evidence="2" key="1">
    <citation type="submission" date="2011-08" db="EMBL/GenBank/DDBJ databases">
        <authorList>
            <person name="Rombauts S."/>
        </authorList>
    </citation>
    <scope>NUCLEOTIDE SEQUENCE</scope>
    <source>
        <strain evidence="2">London</strain>
    </source>
</reference>
<sequence>MLNELIPTILYAAAAAAADDDIDNDAT</sequence>